<dbReference type="EMBL" id="CAOF01000100">
    <property type="protein sequence ID" value="CCO46756.1"/>
    <property type="molecule type" value="Genomic_DNA"/>
</dbReference>
<evidence type="ECO:0000259" key="2">
    <source>
        <dbReference type="Pfam" id="PF01557"/>
    </source>
</evidence>
<evidence type="ECO:0000256" key="1">
    <source>
        <dbReference type="ARBA" id="ARBA00023239"/>
    </source>
</evidence>
<organism evidence="3 4">
    <name type="scientific">Vibrio nigripulchritudo SOn1</name>
    <dbReference type="NCBI Taxonomy" id="1238450"/>
    <lineage>
        <taxon>Bacteria</taxon>
        <taxon>Pseudomonadati</taxon>
        <taxon>Pseudomonadota</taxon>
        <taxon>Gammaproteobacteria</taxon>
        <taxon>Vibrionales</taxon>
        <taxon>Vibrionaceae</taxon>
        <taxon>Vibrio</taxon>
    </lineage>
</organism>
<keyword evidence="1 3" id="KW-0456">Lyase</keyword>
<dbReference type="SUPFAM" id="SSF56529">
    <property type="entry name" value="FAH"/>
    <property type="match status" value="1"/>
</dbReference>
<dbReference type="GO" id="GO:0005737">
    <property type="term" value="C:cytoplasm"/>
    <property type="evidence" value="ECO:0007669"/>
    <property type="project" value="TreeGrafter"/>
</dbReference>
<protein>
    <submittedName>
        <fullName evidence="3">4-oxalocrotonate decarboxylase</fullName>
        <ecNumber evidence="3">4.1.1.77</ecNumber>
    </submittedName>
</protein>
<evidence type="ECO:0000313" key="3">
    <source>
        <dbReference type="EMBL" id="CCO46756.1"/>
    </source>
</evidence>
<name>A0AAV2VQ13_9VIBR</name>
<comment type="caution">
    <text evidence="3">The sequence shown here is derived from an EMBL/GenBank/DDBJ whole genome shotgun (WGS) entry which is preliminary data.</text>
</comment>
<dbReference type="PANTHER" id="PTHR30143">
    <property type="entry name" value="ACID HYDRATASE"/>
    <property type="match status" value="1"/>
</dbReference>
<dbReference type="InterPro" id="IPR011234">
    <property type="entry name" value="Fumarylacetoacetase-like_C"/>
</dbReference>
<dbReference type="Gene3D" id="3.90.850.10">
    <property type="entry name" value="Fumarylacetoacetase-like, C-terminal domain"/>
    <property type="match status" value="1"/>
</dbReference>
<dbReference type="AlphaFoldDB" id="A0AAV2VQ13"/>
<dbReference type="GO" id="GO:0008684">
    <property type="term" value="F:2-oxopent-4-enoate hydratase activity"/>
    <property type="evidence" value="ECO:0007669"/>
    <property type="project" value="TreeGrafter"/>
</dbReference>
<feature type="domain" description="Fumarylacetoacetase-like C-terminal" evidence="2">
    <location>
        <begin position="104"/>
        <end position="261"/>
    </location>
</feature>
<dbReference type="RefSeq" id="WP_022611797.1">
    <property type="nucleotide sequence ID" value="NZ_LK391965.1"/>
</dbReference>
<gene>
    <name evidence="3" type="primary">dmpH</name>
    <name evidence="3" type="ORF">VIBNISOn1_1890004</name>
</gene>
<dbReference type="Pfam" id="PF01557">
    <property type="entry name" value="FAA_hydrolase"/>
    <property type="match status" value="1"/>
</dbReference>
<proteinExistence type="predicted"/>
<dbReference type="InterPro" id="IPR017630">
    <property type="entry name" value="4-oxalocrotonate_decarboxylase"/>
</dbReference>
<dbReference type="EC" id="4.1.1.77" evidence="3"/>
<evidence type="ECO:0000313" key="4">
    <source>
        <dbReference type="Proteomes" id="UP000018211"/>
    </source>
</evidence>
<reference evidence="3 4" key="1">
    <citation type="journal article" date="2013" name="ISME J.">
        <title>Comparative genomics of pathogenic lineages of Vibrio nigripulchritudo identifies virulence-associated traits.</title>
        <authorList>
            <person name="Goudenege D."/>
            <person name="Labreuche Y."/>
            <person name="Krin E."/>
            <person name="Ansquer D."/>
            <person name="Mangenot S."/>
            <person name="Calteau A."/>
            <person name="Medigue C."/>
            <person name="Mazel D."/>
            <person name="Polz M.F."/>
            <person name="Le Roux F."/>
        </authorList>
    </citation>
    <scope>NUCLEOTIDE SEQUENCE [LARGE SCALE GENOMIC DNA]</scope>
    <source>
        <strain evidence="3 4">SOn1</strain>
    </source>
</reference>
<sequence length="263" mass="28315">MENLTTEQIQSIAALLEDAELNANEVPKITDDYPNLSSEEAYDIQWAIRARKVSRGHNIVGMKMGLTSWAKMAQMGVNQPCYGFLADYFVVPTGGEVDTSKLIHPKIEAEIAFVLKQDLKGPGVDISDVIRATDFILPAVEVIDSRYKGFRFDIESVIADNTSSTRFFIGDKAASLDNVDVETLGAVMEVNGEVVEVGAGAAVLGHPAASVVMLVNMLSERNEGLPAGTFVLVGAMTPAITVKKGDNFCVHFQGLGTISGRFT</sequence>
<accession>A0AAV2VQ13</accession>
<dbReference type="GO" id="GO:0047437">
    <property type="term" value="F:4-oxalocrotonate decarboxylase activity"/>
    <property type="evidence" value="ECO:0007669"/>
    <property type="project" value="UniProtKB-EC"/>
</dbReference>
<dbReference type="PANTHER" id="PTHR30143:SF0">
    <property type="entry name" value="2-KETO-4-PENTENOATE HYDRATASE"/>
    <property type="match status" value="1"/>
</dbReference>
<dbReference type="InterPro" id="IPR036663">
    <property type="entry name" value="Fumarylacetoacetase_C_sf"/>
</dbReference>
<dbReference type="NCBIfam" id="TIGR03218">
    <property type="entry name" value="catechol_dmpH"/>
    <property type="match status" value="1"/>
</dbReference>
<dbReference type="InterPro" id="IPR050772">
    <property type="entry name" value="Hydratase-Decarb/MhpD_sf"/>
</dbReference>
<dbReference type="Proteomes" id="UP000018211">
    <property type="component" value="Unassembled WGS sequence"/>
</dbReference>